<feature type="non-terminal residue" evidence="1">
    <location>
        <position position="180"/>
    </location>
</feature>
<evidence type="ECO:0000313" key="2">
    <source>
        <dbReference type="Proteomes" id="UP001597083"/>
    </source>
</evidence>
<accession>A0ABW3CD83</accession>
<organism evidence="1 2">
    <name type="scientific">Actinomadura adrarensis</name>
    <dbReference type="NCBI Taxonomy" id="1819600"/>
    <lineage>
        <taxon>Bacteria</taxon>
        <taxon>Bacillati</taxon>
        <taxon>Actinomycetota</taxon>
        <taxon>Actinomycetes</taxon>
        <taxon>Streptosporangiales</taxon>
        <taxon>Thermomonosporaceae</taxon>
        <taxon>Actinomadura</taxon>
    </lineage>
</organism>
<sequence length="180" mass="19212">AERLADGIRPRTVELWLEVLTRCVNGDAALARRVYHVLGGTHLLGELWMDQSISEVHVRGTRVTVCGRSGVRQVPGFLNERTARRAIEAVKAARGEMQATVTKVGDSVVVSRTSETGTTAASLMTSGVVTEEQVAAVREALESVHAVIVTGPAAWIIVRAFASLVPPGSRVFQGPHAVLP</sequence>
<dbReference type="EMBL" id="JBHTIR010000793">
    <property type="protein sequence ID" value="MFD0851797.1"/>
    <property type="molecule type" value="Genomic_DNA"/>
</dbReference>
<keyword evidence="2" id="KW-1185">Reference proteome</keyword>
<gene>
    <name evidence="1" type="ORF">ACFQ07_06175</name>
</gene>
<evidence type="ECO:0000313" key="1">
    <source>
        <dbReference type="EMBL" id="MFD0851797.1"/>
    </source>
</evidence>
<dbReference type="Proteomes" id="UP001597083">
    <property type="component" value="Unassembled WGS sequence"/>
</dbReference>
<feature type="non-terminal residue" evidence="1">
    <location>
        <position position="1"/>
    </location>
</feature>
<proteinExistence type="predicted"/>
<comment type="caution">
    <text evidence="1">The sequence shown here is derived from an EMBL/GenBank/DDBJ whole genome shotgun (WGS) entry which is preliminary data.</text>
</comment>
<reference evidence="2" key="1">
    <citation type="journal article" date="2019" name="Int. J. Syst. Evol. Microbiol.">
        <title>The Global Catalogue of Microorganisms (GCM) 10K type strain sequencing project: providing services to taxonomists for standard genome sequencing and annotation.</title>
        <authorList>
            <consortium name="The Broad Institute Genomics Platform"/>
            <consortium name="The Broad Institute Genome Sequencing Center for Infectious Disease"/>
            <person name="Wu L."/>
            <person name="Ma J."/>
        </authorList>
    </citation>
    <scope>NUCLEOTIDE SEQUENCE [LARGE SCALE GENOMIC DNA]</scope>
    <source>
        <strain evidence="2">JCM 31696</strain>
    </source>
</reference>
<protein>
    <submittedName>
        <fullName evidence="1">Uncharacterized protein</fullName>
    </submittedName>
</protein>
<name>A0ABW3CD83_9ACTN</name>